<accession>A0ABP9B3G0</accession>
<evidence type="ECO:0000313" key="3">
    <source>
        <dbReference type="Proteomes" id="UP001501265"/>
    </source>
</evidence>
<evidence type="ECO:0000256" key="1">
    <source>
        <dbReference type="SAM" id="MobiDB-lite"/>
    </source>
</evidence>
<proteinExistence type="predicted"/>
<feature type="region of interest" description="Disordered" evidence="1">
    <location>
        <begin position="186"/>
        <end position="237"/>
    </location>
</feature>
<protein>
    <submittedName>
        <fullName evidence="2">Uncharacterized protein</fullName>
    </submittedName>
</protein>
<dbReference type="EMBL" id="BAABIG010000010">
    <property type="protein sequence ID" value="GAA4788471.1"/>
    <property type="molecule type" value="Genomic_DNA"/>
</dbReference>
<feature type="compositionally biased region" description="Acidic residues" evidence="1">
    <location>
        <begin position="1"/>
        <end position="17"/>
    </location>
</feature>
<sequence length="237" mass="25672">MDDYSGSDDSDGYEEPDQYTSNQQASLRYLEALRDSNVERGFLQDYHAGRFPGLTAGEVDTAARAQDRFRQTGQALDRVADSWQRHPESQSRQAAYHTASNHHDMALQRWVDVGIPFHERVAAGLNERDVQEAAAVREAAYARAVAAQAGQGAAAQPAQGTQGAQGAQNPMAAYANFLGERATEVEAEITAATRRRDTQSSRRDRRNGTSHGGSSHGGSSRNGANGQGGTRRRPSRG</sequence>
<keyword evidence="3" id="KW-1185">Reference proteome</keyword>
<name>A0ABP9B3G0_9ACTN</name>
<reference evidence="3" key="1">
    <citation type="journal article" date="2019" name="Int. J. Syst. Evol. Microbiol.">
        <title>The Global Catalogue of Microorganisms (GCM) 10K type strain sequencing project: providing services to taxonomists for standard genome sequencing and annotation.</title>
        <authorList>
            <consortium name="The Broad Institute Genomics Platform"/>
            <consortium name="The Broad Institute Genome Sequencing Center for Infectious Disease"/>
            <person name="Wu L."/>
            <person name="Ma J."/>
        </authorList>
    </citation>
    <scope>NUCLEOTIDE SEQUENCE [LARGE SCALE GENOMIC DNA]</scope>
    <source>
        <strain evidence="3">JCM 18081</strain>
    </source>
</reference>
<comment type="caution">
    <text evidence="2">The sequence shown here is derived from an EMBL/GenBank/DDBJ whole genome shotgun (WGS) entry which is preliminary data.</text>
</comment>
<dbReference type="Proteomes" id="UP001501265">
    <property type="component" value="Unassembled WGS sequence"/>
</dbReference>
<organism evidence="2 3">
    <name type="scientific">Streptomyces ziwulingensis</name>
    <dbReference type="NCBI Taxonomy" id="1045501"/>
    <lineage>
        <taxon>Bacteria</taxon>
        <taxon>Bacillati</taxon>
        <taxon>Actinomycetota</taxon>
        <taxon>Actinomycetes</taxon>
        <taxon>Kitasatosporales</taxon>
        <taxon>Streptomycetaceae</taxon>
        <taxon>Streptomyces</taxon>
    </lineage>
</organism>
<feature type="region of interest" description="Disordered" evidence="1">
    <location>
        <begin position="1"/>
        <end position="24"/>
    </location>
</feature>
<evidence type="ECO:0000313" key="2">
    <source>
        <dbReference type="EMBL" id="GAA4788471.1"/>
    </source>
</evidence>
<gene>
    <name evidence="2" type="ORF">GCM10023220_11290</name>
</gene>